<evidence type="ECO:0000313" key="2">
    <source>
        <dbReference type="RefSeq" id="XP_073802345.1"/>
    </source>
</evidence>
<keyword evidence="1" id="KW-1185">Reference proteome</keyword>
<protein>
    <submittedName>
        <fullName evidence="2">Guanylate-binding protein 4 isoform X1</fullName>
    </submittedName>
</protein>
<evidence type="ECO:0000313" key="1">
    <source>
        <dbReference type="Proteomes" id="UP000000437"/>
    </source>
</evidence>
<gene>
    <name evidence="2" type="primary">gbp4</name>
    <name evidence="2" type="synonym">GBP-4</name>
    <name evidence="2" type="synonym">si:ch211-250m6.1</name>
    <name evidence="2" type="synonym">si:dkey-61p9.3</name>
</gene>
<accession>A0AC58J787</accession>
<proteinExistence type="predicted"/>
<dbReference type="Proteomes" id="UP000000437">
    <property type="component" value="Chromosome 4"/>
</dbReference>
<reference evidence="2" key="1">
    <citation type="submission" date="2025-08" db="UniProtKB">
        <authorList>
            <consortium name="RefSeq"/>
        </authorList>
    </citation>
    <scope>IDENTIFICATION</scope>
    <source>
        <strain evidence="2">Tuebingen</strain>
        <tissue evidence="2">Fibroblasts and whole tissue</tissue>
    </source>
</reference>
<organism evidence="1 2">
    <name type="scientific">Danio rerio</name>
    <name type="common">Zebrafish</name>
    <name type="synonym">Brachydanio rerio</name>
    <dbReference type="NCBI Taxonomy" id="7955"/>
    <lineage>
        <taxon>Eukaryota</taxon>
        <taxon>Metazoa</taxon>
        <taxon>Chordata</taxon>
        <taxon>Craniata</taxon>
        <taxon>Vertebrata</taxon>
        <taxon>Euteleostomi</taxon>
        <taxon>Actinopterygii</taxon>
        <taxon>Neopterygii</taxon>
        <taxon>Teleostei</taxon>
        <taxon>Ostariophysi</taxon>
        <taxon>Cypriniformes</taxon>
        <taxon>Danionidae</taxon>
        <taxon>Danioninae</taxon>
        <taxon>Danio</taxon>
    </lineage>
</organism>
<sequence length="618" mass="70764">MDKPVCLIDTGSDGKLCVQQAALQVLQQIQQPVVVVAVVGLYRTGKSFLMNRLAGKRTGFALSSNIKPKTEGIWMWCMPHPTKAGTTLVLLDTEGLEDVEKGDSKRDTYIFSLAVLLSSTLVYNSRGVIDNKAMEELQYVTELIEHIKVTPDEDADDCTAFAKFFPHFIWCLRDFTLELKLDGKDLTEDEYLEFALKLRPGTSKKVMMYNLPRECIRKFFPCRTCFTFPSPTTPEKRSILESLSPAELDPEFLEVTKRFCKFVFDRSEVKQLKGGHTVTGRVLGNLTKMYVDTISSGAVFCLENAVIAMAQIENEAATQEGLEVYQRGMEKLKSSFPLELEQVSSEHQRLSSMATQAFMARSFKDTDGKHLKALEGEMGKLFDAYRSQNKQVGLETHCDLLLYMRCKDPLILHVYFFPVNDARSKEKVEQNERSSLPISHPRPDRPFQVKTPHVLEVPGASVYPEEGISFRTDVEPNFFKVRKLQVDDVQMNLVRQKDKMSVWTTTIWKEEFVHLQQVRDERKLNSEIEKNDFFNAHRVAFIERVTNVKSIADKLHGQRIIHKELYSEITQTNVTRQQIMRKICDSVDSSGRIAKCKFIDILQEEERCLLEDLKQSES</sequence>
<name>A0AC58J787_DANRE</name>
<dbReference type="RefSeq" id="XP_073802345.1">
    <property type="nucleotide sequence ID" value="XM_073946244.1"/>
</dbReference>